<sequence>MEAVKLKKLSNPGTASYDTVAAAMKDPLILAKLQFYMALARTFTPFLKKYQTDEPVLPFLQKDLTELMMKIHPSIKGAELRVLEFRRECMQGLCSIIRKVQDKSPFKYLTVRQMVCLDPSVMYRDPERCRKHMKGLVQRFLQDTQLTDTSAGDVILQHFDSFLSLESRKLWCFCKKLLILSYGQATVERGFSINKEDNIKEDTVVTRRLVCDYITQHGGVTQVPLSKALLESVARARTRYRAHLKTERKKREAKSQALKRKEAEDCLQELKVKRRRIQEVCEGLARDADRLAEEAERKAGNRMADLISRSNLLRRGHKEKLTELAVLDKDIAAPSEELRS</sequence>
<evidence type="ECO:0000313" key="3">
    <source>
        <dbReference type="Proteomes" id="UP000606274"/>
    </source>
</evidence>
<dbReference type="Proteomes" id="UP000606274">
    <property type="component" value="Unassembled WGS sequence"/>
</dbReference>
<reference evidence="2" key="1">
    <citation type="submission" date="2020-08" db="EMBL/GenBank/DDBJ databases">
        <title>Chromosome-level assembly of Southern catfish (Silurus meridionalis) provides insights into visual adaptation to the nocturnal and benthic lifestyles.</title>
        <authorList>
            <person name="Zhang Y."/>
            <person name="Wang D."/>
            <person name="Peng Z."/>
        </authorList>
    </citation>
    <scope>NUCLEOTIDE SEQUENCE</scope>
    <source>
        <strain evidence="2">SWU-2019-XX</strain>
        <tissue evidence="2">Muscle</tissue>
    </source>
</reference>
<keyword evidence="3" id="KW-1185">Reference proteome</keyword>
<keyword evidence="1" id="KW-0175">Coiled coil</keyword>
<proteinExistence type="predicted"/>
<evidence type="ECO:0000256" key="1">
    <source>
        <dbReference type="SAM" id="Coils"/>
    </source>
</evidence>
<name>A0A8T0A8E4_SILME</name>
<organism evidence="2 3">
    <name type="scientific">Silurus meridionalis</name>
    <name type="common">Southern catfish</name>
    <name type="synonym">Silurus soldatovi meridionalis</name>
    <dbReference type="NCBI Taxonomy" id="175797"/>
    <lineage>
        <taxon>Eukaryota</taxon>
        <taxon>Metazoa</taxon>
        <taxon>Chordata</taxon>
        <taxon>Craniata</taxon>
        <taxon>Vertebrata</taxon>
        <taxon>Euteleostomi</taxon>
        <taxon>Actinopterygii</taxon>
        <taxon>Neopterygii</taxon>
        <taxon>Teleostei</taxon>
        <taxon>Ostariophysi</taxon>
        <taxon>Siluriformes</taxon>
        <taxon>Siluridae</taxon>
        <taxon>Silurus</taxon>
    </lineage>
</organism>
<feature type="coiled-coil region" evidence="1">
    <location>
        <begin position="244"/>
        <end position="294"/>
    </location>
</feature>
<dbReference type="EMBL" id="JABFDY010000026">
    <property type="protein sequence ID" value="KAF7688210.1"/>
    <property type="molecule type" value="Genomic_DNA"/>
</dbReference>
<gene>
    <name evidence="2" type="ORF">HF521_014216</name>
</gene>
<protein>
    <submittedName>
        <fullName evidence="2">Uncharacterized protein</fullName>
    </submittedName>
</protein>
<accession>A0A8T0A8E4</accession>
<evidence type="ECO:0000313" key="2">
    <source>
        <dbReference type="EMBL" id="KAF7688210.1"/>
    </source>
</evidence>
<dbReference type="AlphaFoldDB" id="A0A8T0A8E4"/>
<comment type="caution">
    <text evidence="2">The sequence shown here is derived from an EMBL/GenBank/DDBJ whole genome shotgun (WGS) entry which is preliminary data.</text>
</comment>